<organism evidence="6 7">
    <name type="scientific">Bugula neritina</name>
    <name type="common">Brown bryozoan</name>
    <name type="synonym">Sertularia neritina</name>
    <dbReference type="NCBI Taxonomy" id="10212"/>
    <lineage>
        <taxon>Eukaryota</taxon>
        <taxon>Metazoa</taxon>
        <taxon>Spiralia</taxon>
        <taxon>Lophotrochozoa</taxon>
        <taxon>Bryozoa</taxon>
        <taxon>Gymnolaemata</taxon>
        <taxon>Cheilostomatida</taxon>
        <taxon>Flustrina</taxon>
        <taxon>Buguloidea</taxon>
        <taxon>Bugulidae</taxon>
        <taxon>Bugula</taxon>
    </lineage>
</organism>
<dbReference type="SMART" id="SM00054">
    <property type="entry name" value="EFh"/>
    <property type="match status" value="2"/>
</dbReference>
<evidence type="ECO:0000256" key="3">
    <source>
        <dbReference type="ARBA" id="ARBA00022837"/>
    </source>
</evidence>
<evidence type="ECO:0000256" key="1">
    <source>
        <dbReference type="ARBA" id="ARBA00022723"/>
    </source>
</evidence>
<dbReference type="InterPro" id="IPR018247">
    <property type="entry name" value="EF_Hand_1_Ca_BS"/>
</dbReference>
<evidence type="ECO:0000256" key="2">
    <source>
        <dbReference type="ARBA" id="ARBA00022737"/>
    </source>
</evidence>
<feature type="domain" description="EF-hand" evidence="5">
    <location>
        <begin position="98"/>
        <end position="133"/>
    </location>
</feature>
<reference evidence="6" key="1">
    <citation type="submission" date="2020-06" db="EMBL/GenBank/DDBJ databases">
        <title>Draft genome of Bugula neritina, a colonial animal packing powerful symbionts and potential medicines.</title>
        <authorList>
            <person name="Rayko M."/>
        </authorList>
    </citation>
    <scope>NUCLEOTIDE SEQUENCE [LARGE SCALE GENOMIC DNA]</scope>
    <source>
        <strain evidence="6">Kwan_BN1</strain>
    </source>
</reference>
<keyword evidence="3" id="KW-0106">Calcium</keyword>
<dbReference type="PROSITE" id="PS00018">
    <property type="entry name" value="EF_HAND_1"/>
    <property type="match status" value="1"/>
</dbReference>
<feature type="domain" description="EF-hand" evidence="5">
    <location>
        <begin position="134"/>
        <end position="169"/>
    </location>
</feature>
<accession>A0A7J7KGV7</accession>
<dbReference type="Proteomes" id="UP000593567">
    <property type="component" value="Unassembled WGS sequence"/>
</dbReference>
<evidence type="ECO:0000259" key="5">
    <source>
        <dbReference type="PROSITE" id="PS50222"/>
    </source>
</evidence>
<name>A0A7J7KGV7_BUGNE</name>
<gene>
    <name evidence="6" type="ORF">EB796_003869</name>
</gene>
<keyword evidence="7" id="KW-1185">Reference proteome</keyword>
<protein>
    <recommendedName>
        <fullName evidence="5">EF-hand domain-containing protein</fullName>
    </recommendedName>
</protein>
<dbReference type="OrthoDB" id="191686at2759"/>
<evidence type="ECO:0000313" key="6">
    <source>
        <dbReference type="EMBL" id="KAF6037819.1"/>
    </source>
</evidence>
<dbReference type="GO" id="GO:0005509">
    <property type="term" value="F:calcium ion binding"/>
    <property type="evidence" value="ECO:0007669"/>
    <property type="project" value="InterPro"/>
</dbReference>
<dbReference type="InterPro" id="IPR011992">
    <property type="entry name" value="EF-hand-dom_pair"/>
</dbReference>
<dbReference type="PRINTS" id="PR00450">
    <property type="entry name" value="RECOVERIN"/>
</dbReference>
<dbReference type="PANTHER" id="PTHR23055:SF167">
    <property type="entry name" value="EF-HAND DOMAIN-CONTAINING PROTEIN"/>
    <property type="match status" value="1"/>
</dbReference>
<dbReference type="EMBL" id="VXIV02000509">
    <property type="protein sequence ID" value="KAF6037819.1"/>
    <property type="molecule type" value="Genomic_DNA"/>
</dbReference>
<dbReference type="InterPro" id="IPR002048">
    <property type="entry name" value="EF_hand_dom"/>
</dbReference>
<evidence type="ECO:0000313" key="7">
    <source>
        <dbReference type="Proteomes" id="UP000593567"/>
    </source>
</evidence>
<evidence type="ECO:0000256" key="4">
    <source>
        <dbReference type="SAM" id="MobiDB-lite"/>
    </source>
</evidence>
<feature type="compositionally biased region" description="Polar residues" evidence="4">
    <location>
        <begin position="9"/>
        <end position="22"/>
    </location>
</feature>
<dbReference type="Pfam" id="PF13499">
    <property type="entry name" value="EF-hand_7"/>
    <property type="match status" value="1"/>
</dbReference>
<keyword evidence="2" id="KW-0677">Repeat</keyword>
<dbReference type="CDD" id="cd00051">
    <property type="entry name" value="EFh"/>
    <property type="match status" value="2"/>
</dbReference>
<proteinExistence type="predicted"/>
<keyword evidence="1" id="KW-0479">Metal-binding</keyword>
<feature type="region of interest" description="Disordered" evidence="4">
    <location>
        <begin position="1"/>
        <end position="22"/>
    </location>
</feature>
<dbReference type="PROSITE" id="PS50222">
    <property type="entry name" value="EF_HAND_2"/>
    <property type="match status" value="2"/>
</dbReference>
<dbReference type="SUPFAM" id="SSF47473">
    <property type="entry name" value="EF-hand"/>
    <property type="match status" value="1"/>
</dbReference>
<dbReference type="InterPro" id="IPR028846">
    <property type="entry name" value="Recoverin"/>
</dbReference>
<sequence length="231" mass="26204">MGEPLINSKKGQLQHQQSVTKPPQLSILKNKDAEANIMDHIALTRYKPVSLHSLVESTKFTKREIQIMYRGFKQECPTGIVNEETFKYVYAQFFPQGDSSSYSHYVFNAMDKAKHGCITFEEFLQCLSELIYGSIDDKLRWAFSLYDQDGDGEISRDELAAVITAVYDMMGAKTSPPIDQYTVDQHVNAILAKADEGSEKISYGSFVNLCMKDHQPASTFNEFATDLRLRD</sequence>
<comment type="caution">
    <text evidence="6">The sequence shown here is derived from an EMBL/GenBank/DDBJ whole genome shotgun (WGS) entry which is preliminary data.</text>
</comment>
<dbReference type="Gene3D" id="1.10.238.10">
    <property type="entry name" value="EF-hand"/>
    <property type="match status" value="1"/>
</dbReference>
<dbReference type="PANTHER" id="PTHR23055">
    <property type="entry name" value="CALCIUM BINDING PROTEINS"/>
    <property type="match status" value="1"/>
</dbReference>
<dbReference type="AlphaFoldDB" id="A0A7J7KGV7"/>